<keyword evidence="2" id="KW-0966">Cell projection</keyword>
<feature type="compositionally biased region" description="Basic and acidic residues" evidence="1">
    <location>
        <begin position="56"/>
        <end position="65"/>
    </location>
</feature>
<dbReference type="InterPro" id="IPR005186">
    <property type="entry name" value="FlaG"/>
</dbReference>
<sequence length="136" mass="15220">MNEISMQPSLNAKPSAPTRDTGKSGFNGIKPTVEQAEARQAEKSDSVTSYASQQKEAAEKPKEESVEQAVAKLNDYVQNTERKLEFQLDEDSGKTVIRVYDKVSDELIRQMPNEEALELAQRLSQEEPLMLFSAQV</sequence>
<evidence type="ECO:0000313" key="3">
    <source>
        <dbReference type="Proteomes" id="UP001595710"/>
    </source>
</evidence>
<feature type="region of interest" description="Disordered" evidence="1">
    <location>
        <begin position="1"/>
        <end position="66"/>
    </location>
</feature>
<comment type="caution">
    <text evidence="2">The sequence shown here is derived from an EMBL/GenBank/DDBJ whole genome shotgun (WGS) entry which is preliminary data.</text>
</comment>
<dbReference type="Gene3D" id="3.30.160.170">
    <property type="entry name" value="FlaG-like"/>
    <property type="match status" value="1"/>
</dbReference>
<dbReference type="SUPFAM" id="SSF160214">
    <property type="entry name" value="FlaG-like"/>
    <property type="match status" value="1"/>
</dbReference>
<evidence type="ECO:0000256" key="1">
    <source>
        <dbReference type="SAM" id="MobiDB-lite"/>
    </source>
</evidence>
<accession>A0ABV7WVY7</accession>
<protein>
    <submittedName>
        <fullName evidence="2">Flagellar protein FlaG</fullName>
    </submittedName>
</protein>
<keyword evidence="2" id="KW-0969">Cilium</keyword>
<keyword evidence="3" id="KW-1185">Reference proteome</keyword>
<dbReference type="Pfam" id="PF03646">
    <property type="entry name" value="FlaG"/>
    <property type="match status" value="1"/>
</dbReference>
<gene>
    <name evidence="2" type="ORF">ACFOND_10415</name>
</gene>
<reference evidence="3" key="1">
    <citation type="journal article" date="2019" name="Int. J. Syst. Evol. Microbiol.">
        <title>The Global Catalogue of Microorganisms (GCM) 10K type strain sequencing project: providing services to taxonomists for standard genome sequencing and annotation.</title>
        <authorList>
            <consortium name="The Broad Institute Genomics Platform"/>
            <consortium name="The Broad Institute Genome Sequencing Center for Infectious Disease"/>
            <person name="Wu L."/>
            <person name="Ma J."/>
        </authorList>
    </citation>
    <scope>NUCLEOTIDE SEQUENCE [LARGE SCALE GENOMIC DNA]</scope>
    <source>
        <strain evidence="3">CECT 8288</strain>
    </source>
</reference>
<organism evidence="2 3">
    <name type="scientific">Reinekea marina</name>
    <dbReference type="NCBI Taxonomy" id="1310421"/>
    <lineage>
        <taxon>Bacteria</taxon>
        <taxon>Pseudomonadati</taxon>
        <taxon>Pseudomonadota</taxon>
        <taxon>Gammaproteobacteria</taxon>
        <taxon>Oceanospirillales</taxon>
        <taxon>Saccharospirillaceae</taxon>
        <taxon>Reinekea</taxon>
    </lineage>
</organism>
<proteinExistence type="predicted"/>
<feature type="compositionally biased region" description="Basic and acidic residues" evidence="1">
    <location>
        <begin position="36"/>
        <end position="45"/>
    </location>
</feature>
<feature type="compositionally biased region" description="Polar residues" evidence="1">
    <location>
        <begin position="1"/>
        <end position="12"/>
    </location>
</feature>
<dbReference type="Proteomes" id="UP001595710">
    <property type="component" value="Unassembled WGS sequence"/>
</dbReference>
<dbReference type="PANTHER" id="PTHR37166:SF1">
    <property type="entry name" value="PROTEIN FLAG"/>
    <property type="match status" value="1"/>
</dbReference>
<dbReference type="RefSeq" id="WP_290281637.1">
    <property type="nucleotide sequence ID" value="NZ_JAUFQI010000001.1"/>
</dbReference>
<dbReference type="EMBL" id="JBHRYN010000012">
    <property type="protein sequence ID" value="MFC3702055.1"/>
    <property type="molecule type" value="Genomic_DNA"/>
</dbReference>
<keyword evidence="2" id="KW-0282">Flagellum</keyword>
<dbReference type="InterPro" id="IPR035924">
    <property type="entry name" value="FlaG-like_sf"/>
</dbReference>
<dbReference type="PANTHER" id="PTHR37166">
    <property type="entry name" value="PROTEIN FLAG"/>
    <property type="match status" value="1"/>
</dbReference>
<name>A0ABV7WVY7_9GAMM</name>
<evidence type="ECO:0000313" key="2">
    <source>
        <dbReference type="EMBL" id="MFC3702055.1"/>
    </source>
</evidence>